<dbReference type="Gene3D" id="3.40.50.620">
    <property type="entry name" value="HUPs"/>
    <property type="match status" value="1"/>
</dbReference>
<dbReference type="Pfam" id="PF00750">
    <property type="entry name" value="tRNA-synt_1d"/>
    <property type="match status" value="1"/>
</dbReference>
<evidence type="ECO:0000256" key="2">
    <source>
        <dbReference type="ARBA" id="ARBA00022490"/>
    </source>
</evidence>
<protein>
    <recommendedName>
        <fullName evidence="9">Arginine--tRNA ligase</fullName>
        <ecNumber evidence="9">6.1.1.19</ecNumber>
    </recommendedName>
    <alternativeName>
        <fullName evidence="9">Arginyl-tRNA synthetase</fullName>
        <shortName evidence="9">ArgRS</shortName>
    </alternativeName>
</protein>
<dbReference type="SUPFAM" id="SSF47323">
    <property type="entry name" value="Anticodon-binding domain of a subclass of class I aminoacyl-tRNA synthetases"/>
    <property type="match status" value="1"/>
</dbReference>
<reference evidence="13 14" key="1">
    <citation type="submission" date="2019-11" db="EMBL/GenBank/DDBJ databases">
        <title>Complete genome sequence of Spiroplasma tabanidicola TAUS-1 (DSM 22603).</title>
        <authorList>
            <person name="Huang C.-T."/>
            <person name="Lin Y.-C."/>
            <person name="Kuo C.-H."/>
        </authorList>
    </citation>
    <scope>NUCLEOTIDE SEQUENCE [LARGE SCALE GENOMIC DNA]</scope>
    <source>
        <strain evidence="13 14">TAUS-1</strain>
    </source>
</reference>
<dbReference type="KEGG" id="stab:STABA_v1c02980"/>
<keyword evidence="2 9" id="KW-0963">Cytoplasm</keyword>
<dbReference type="PANTHER" id="PTHR11956">
    <property type="entry name" value="ARGINYL-TRNA SYNTHETASE"/>
    <property type="match status" value="1"/>
</dbReference>
<keyword evidence="5 9" id="KW-0067">ATP-binding</keyword>
<dbReference type="EMBL" id="CP046276">
    <property type="protein sequence ID" value="QGS51664.1"/>
    <property type="molecule type" value="Genomic_DNA"/>
</dbReference>
<comment type="similarity">
    <text evidence="1 9 10">Belongs to the class-I aminoacyl-tRNA synthetase family.</text>
</comment>
<dbReference type="AlphaFoldDB" id="A0A6I6CCG4"/>
<dbReference type="PROSITE" id="PS00178">
    <property type="entry name" value="AA_TRNA_LIGASE_I"/>
    <property type="match status" value="1"/>
</dbReference>
<dbReference type="PANTHER" id="PTHR11956:SF5">
    <property type="entry name" value="ARGININE--TRNA LIGASE, CYTOPLASMIC"/>
    <property type="match status" value="1"/>
</dbReference>
<comment type="catalytic activity">
    <reaction evidence="8 9">
        <text>tRNA(Arg) + L-arginine + ATP = L-arginyl-tRNA(Arg) + AMP + diphosphate</text>
        <dbReference type="Rhea" id="RHEA:20301"/>
        <dbReference type="Rhea" id="RHEA-COMP:9658"/>
        <dbReference type="Rhea" id="RHEA-COMP:9673"/>
        <dbReference type="ChEBI" id="CHEBI:30616"/>
        <dbReference type="ChEBI" id="CHEBI:32682"/>
        <dbReference type="ChEBI" id="CHEBI:33019"/>
        <dbReference type="ChEBI" id="CHEBI:78442"/>
        <dbReference type="ChEBI" id="CHEBI:78513"/>
        <dbReference type="ChEBI" id="CHEBI:456215"/>
        <dbReference type="EC" id="6.1.1.19"/>
    </reaction>
</comment>
<keyword evidence="6 9" id="KW-0648">Protein biosynthesis</keyword>
<evidence type="ECO:0000256" key="6">
    <source>
        <dbReference type="ARBA" id="ARBA00022917"/>
    </source>
</evidence>
<evidence type="ECO:0000259" key="11">
    <source>
        <dbReference type="SMART" id="SM00836"/>
    </source>
</evidence>
<dbReference type="SMART" id="SM00836">
    <property type="entry name" value="DALR_1"/>
    <property type="match status" value="1"/>
</dbReference>
<keyword evidence="7 9" id="KW-0030">Aminoacyl-tRNA synthetase</keyword>
<dbReference type="InterPro" id="IPR001278">
    <property type="entry name" value="Arg-tRNA-ligase"/>
</dbReference>
<evidence type="ECO:0000259" key="12">
    <source>
        <dbReference type="SMART" id="SM01016"/>
    </source>
</evidence>
<dbReference type="OrthoDB" id="9805987at2"/>
<evidence type="ECO:0000313" key="14">
    <source>
        <dbReference type="Proteomes" id="UP000424468"/>
    </source>
</evidence>
<dbReference type="SUPFAM" id="SSF55190">
    <property type="entry name" value="Arginyl-tRNA synthetase (ArgRS), N-terminal 'additional' domain"/>
    <property type="match status" value="1"/>
</dbReference>
<dbReference type="GO" id="GO:0004814">
    <property type="term" value="F:arginine-tRNA ligase activity"/>
    <property type="evidence" value="ECO:0007669"/>
    <property type="project" value="UniProtKB-UniRule"/>
</dbReference>
<dbReference type="Proteomes" id="UP000424468">
    <property type="component" value="Chromosome"/>
</dbReference>
<dbReference type="Pfam" id="PF05746">
    <property type="entry name" value="DALR_1"/>
    <property type="match status" value="1"/>
</dbReference>
<dbReference type="SUPFAM" id="SSF52374">
    <property type="entry name" value="Nucleotidylyl transferase"/>
    <property type="match status" value="1"/>
</dbReference>
<dbReference type="GO" id="GO:0006420">
    <property type="term" value="P:arginyl-tRNA aminoacylation"/>
    <property type="evidence" value="ECO:0007669"/>
    <property type="project" value="UniProtKB-UniRule"/>
</dbReference>
<evidence type="ECO:0000256" key="5">
    <source>
        <dbReference type="ARBA" id="ARBA00022840"/>
    </source>
</evidence>
<dbReference type="HAMAP" id="MF_00123">
    <property type="entry name" value="Arg_tRNA_synth"/>
    <property type="match status" value="1"/>
</dbReference>
<dbReference type="InterPro" id="IPR001412">
    <property type="entry name" value="aa-tRNA-synth_I_CS"/>
</dbReference>
<keyword evidence="3 9" id="KW-0436">Ligase</keyword>
<dbReference type="InterPro" id="IPR014729">
    <property type="entry name" value="Rossmann-like_a/b/a_fold"/>
</dbReference>
<keyword evidence="14" id="KW-1185">Reference proteome</keyword>
<sequence>MSLFVQKITNILNKIIIENNLKGEIIIESSKDENKGDFSTNFALINSKLNEKKPRELAGVLIASLSRESLFDKVEIAGPGFINMTINKESLGEVILKVLKEKDQYGKSRVKNLKYNLELVSANPTGYLHIGHARNGAIGDSVARILKFAGYEIETEYYTNDAGNQINISASTLFYHYKNLLNEPVNQPTEMYGGDMYIEVAKLFLEKFGDKFKNANINEDNKIDDPEIHNIFRSESISFFMKIIKQQLKDFGVEVDLYTSEAKMYETHEIEKTLDLYEKLGKTYTNDNALWLKTTEFGDDKDRVLKKSNGDYTYITPDLASHNSRFKRSKADLYVNFWGGDHHGYINRMNAGLALLGYPLGILKIDMIQMVRLIKDGTELKMSKRKGTAIWLIDLLEMVGKDSIRYMLVSKNPSSHMDFDLDVVLKKNSTNPVYYAQYATARAYKIIQKANDLNWDLNNSNFNLLSTQKEKEIILLLDAFNKTVEYSANNRLPSVICDYIQNLAKRFHSYYSDFKVIDEENVDLSTQRCQLVKAIYQVLSNCFDLIGIDVINSM</sequence>
<evidence type="ECO:0000256" key="4">
    <source>
        <dbReference type="ARBA" id="ARBA00022741"/>
    </source>
</evidence>
<dbReference type="SMART" id="SM01016">
    <property type="entry name" value="Arg_tRNA_synt_N"/>
    <property type="match status" value="1"/>
</dbReference>
<dbReference type="PRINTS" id="PR01038">
    <property type="entry name" value="TRNASYNTHARG"/>
</dbReference>
<proteinExistence type="inferred from homology"/>
<feature type="short sequence motif" description="'HIGH' region" evidence="9">
    <location>
        <begin position="122"/>
        <end position="132"/>
    </location>
</feature>
<dbReference type="Gene3D" id="3.30.1360.70">
    <property type="entry name" value="Arginyl tRNA synthetase N-terminal domain"/>
    <property type="match status" value="1"/>
</dbReference>
<dbReference type="GO" id="GO:0005524">
    <property type="term" value="F:ATP binding"/>
    <property type="evidence" value="ECO:0007669"/>
    <property type="project" value="UniProtKB-UniRule"/>
</dbReference>
<comment type="subunit">
    <text evidence="9">Monomer.</text>
</comment>
<evidence type="ECO:0000256" key="9">
    <source>
        <dbReference type="HAMAP-Rule" id="MF_00123"/>
    </source>
</evidence>
<accession>A0A6I6CCG4</accession>
<dbReference type="InterPro" id="IPR008909">
    <property type="entry name" value="DALR_anticod-bd"/>
</dbReference>
<dbReference type="GO" id="GO:0005737">
    <property type="term" value="C:cytoplasm"/>
    <property type="evidence" value="ECO:0007669"/>
    <property type="project" value="UniProtKB-SubCell"/>
</dbReference>
<comment type="subcellular location">
    <subcellularLocation>
        <location evidence="9">Cytoplasm</location>
    </subcellularLocation>
</comment>
<dbReference type="EC" id="6.1.1.19" evidence="9"/>
<evidence type="ECO:0000256" key="8">
    <source>
        <dbReference type="ARBA" id="ARBA00049339"/>
    </source>
</evidence>
<dbReference type="InterPro" id="IPR035684">
    <property type="entry name" value="ArgRS_core"/>
</dbReference>
<organism evidence="13 14">
    <name type="scientific">Spiroplasma tabanidicola</name>
    <dbReference type="NCBI Taxonomy" id="324079"/>
    <lineage>
        <taxon>Bacteria</taxon>
        <taxon>Bacillati</taxon>
        <taxon>Mycoplasmatota</taxon>
        <taxon>Mollicutes</taxon>
        <taxon>Entomoplasmatales</taxon>
        <taxon>Spiroplasmataceae</taxon>
        <taxon>Spiroplasma</taxon>
    </lineage>
</organism>
<feature type="domain" description="Arginyl tRNA synthetase N-terminal" evidence="12">
    <location>
        <begin position="2"/>
        <end position="86"/>
    </location>
</feature>
<dbReference type="CDD" id="cd00671">
    <property type="entry name" value="ArgRS_core"/>
    <property type="match status" value="1"/>
</dbReference>
<evidence type="ECO:0000256" key="1">
    <source>
        <dbReference type="ARBA" id="ARBA00005594"/>
    </source>
</evidence>
<evidence type="ECO:0000256" key="7">
    <source>
        <dbReference type="ARBA" id="ARBA00023146"/>
    </source>
</evidence>
<dbReference type="Pfam" id="PF03485">
    <property type="entry name" value="Arg_tRNA_synt_N"/>
    <property type="match status" value="1"/>
</dbReference>
<dbReference type="InterPro" id="IPR005148">
    <property type="entry name" value="Arg-tRNA-synth_N"/>
</dbReference>
<dbReference type="NCBIfam" id="TIGR00456">
    <property type="entry name" value="argS"/>
    <property type="match status" value="1"/>
</dbReference>
<gene>
    <name evidence="9 13" type="primary">argS</name>
    <name evidence="13" type="ORF">STABA_v1c02980</name>
</gene>
<evidence type="ECO:0000313" key="13">
    <source>
        <dbReference type="EMBL" id="QGS51664.1"/>
    </source>
</evidence>
<dbReference type="InterPro" id="IPR009080">
    <property type="entry name" value="tRNAsynth_Ia_anticodon-bd"/>
</dbReference>
<dbReference type="Gene3D" id="1.10.730.10">
    <property type="entry name" value="Isoleucyl-tRNA Synthetase, Domain 1"/>
    <property type="match status" value="1"/>
</dbReference>
<dbReference type="InterPro" id="IPR036695">
    <property type="entry name" value="Arg-tRNA-synth_N_sf"/>
</dbReference>
<keyword evidence="4 9" id="KW-0547">Nucleotide-binding</keyword>
<evidence type="ECO:0000256" key="10">
    <source>
        <dbReference type="RuleBase" id="RU363038"/>
    </source>
</evidence>
<name>A0A6I6CCG4_9MOLU</name>
<evidence type="ECO:0000256" key="3">
    <source>
        <dbReference type="ARBA" id="ARBA00022598"/>
    </source>
</evidence>
<feature type="domain" description="DALR anticodon binding" evidence="11">
    <location>
        <begin position="436"/>
        <end position="554"/>
    </location>
</feature>